<feature type="compositionally biased region" description="Polar residues" evidence="1">
    <location>
        <begin position="88"/>
        <end position="100"/>
    </location>
</feature>
<protein>
    <submittedName>
        <fullName evidence="2">Uncharacterized protein</fullName>
    </submittedName>
</protein>
<name>A0AAW1T9L3_9CHLO</name>
<feature type="region of interest" description="Disordered" evidence="1">
    <location>
        <begin position="173"/>
        <end position="193"/>
    </location>
</feature>
<reference evidence="2 3" key="1">
    <citation type="journal article" date="2024" name="Nat. Commun.">
        <title>Phylogenomics reveals the evolutionary origins of lichenization in chlorophyte algae.</title>
        <authorList>
            <person name="Puginier C."/>
            <person name="Libourel C."/>
            <person name="Otte J."/>
            <person name="Skaloud P."/>
            <person name="Haon M."/>
            <person name="Grisel S."/>
            <person name="Petersen M."/>
            <person name="Berrin J.G."/>
            <person name="Delaux P.M."/>
            <person name="Dal Grande F."/>
            <person name="Keller J."/>
        </authorList>
    </citation>
    <scope>NUCLEOTIDE SEQUENCE [LARGE SCALE GENOMIC DNA]</scope>
    <source>
        <strain evidence="2 3">SAG 2523</strain>
    </source>
</reference>
<keyword evidence="3" id="KW-1185">Reference proteome</keyword>
<proteinExistence type="predicted"/>
<evidence type="ECO:0000313" key="2">
    <source>
        <dbReference type="EMBL" id="KAK9866456.1"/>
    </source>
</evidence>
<gene>
    <name evidence="2" type="ORF">WJX84_002618</name>
</gene>
<dbReference type="EMBL" id="JALJOV010000160">
    <property type="protein sequence ID" value="KAK9866456.1"/>
    <property type="molecule type" value="Genomic_DNA"/>
</dbReference>
<dbReference type="Proteomes" id="UP001485043">
    <property type="component" value="Unassembled WGS sequence"/>
</dbReference>
<feature type="compositionally biased region" description="Basic and acidic residues" evidence="1">
    <location>
        <begin position="54"/>
        <end position="86"/>
    </location>
</feature>
<comment type="caution">
    <text evidence="2">The sequence shown here is derived from an EMBL/GenBank/DDBJ whole genome shotgun (WGS) entry which is preliminary data.</text>
</comment>
<evidence type="ECO:0000313" key="3">
    <source>
        <dbReference type="Proteomes" id="UP001485043"/>
    </source>
</evidence>
<dbReference type="AlphaFoldDB" id="A0AAW1T9L3"/>
<evidence type="ECO:0000256" key="1">
    <source>
        <dbReference type="SAM" id="MobiDB-lite"/>
    </source>
</evidence>
<organism evidence="2 3">
    <name type="scientific">Apatococcus fuscideae</name>
    <dbReference type="NCBI Taxonomy" id="2026836"/>
    <lineage>
        <taxon>Eukaryota</taxon>
        <taxon>Viridiplantae</taxon>
        <taxon>Chlorophyta</taxon>
        <taxon>core chlorophytes</taxon>
        <taxon>Trebouxiophyceae</taxon>
        <taxon>Chlorellales</taxon>
        <taxon>Chlorellaceae</taxon>
        <taxon>Apatococcus</taxon>
    </lineage>
</organism>
<sequence length="354" mass="39609">MNFGQGDEQVKKLLQMKIRRLDQAESTLLQREKELCTLKEAKSLLDQELNKLKKVQQDEDRSSQAEAQDGQRWRQRAEQAEHEKSRFQRQLVTARSQEQANMGRLQANLQDLRNDNKENQGANAARNAMEAQLKESQRMLNQAKLTHARQMAQLQQTLGMEADRSRQLEARTQELHEATSSKKAAQHAADSFSQQLKKLQQQLAEAHGETRLAELTAYNTQTDLERSQAACSELEATKGALKMSLDQASKKLQEGNAEGSQDVRDAQDVALAAIKQRLDMTLLLQPDADFSVDYDAELNELSMPLSDSPLDKATNLFASTLPAEETSEVAALDAGCDASTPVLMARNGESQMDR</sequence>
<accession>A0AAW1T9L3</accession>
<feature type="region of interest" description="Disordered" evidence="1">
    <location>
        <begin position="54"/>
        <end position="100"/>
    </location>
</feature>